<protein>
    <submittedName>
        <fullName evidence="2">DUF2163 domain-containing protein</fullName>
    </submittedName>
</protein>
<dbReference type="Proteomes" id="UP000755104">
    <property type="component" value="Unassembled WGS sequence"/>
</dbReference>
<proteinExistence type="predicted"/>
<dbReference type="EMBL" id="JAIGNO010000002">
    <property type="protein sequence ID" value="MBX7481464.1"/>
    <property type="molecule type" value="Genomic_DNA"/>
</dbReference>
<organism evidence="2 3">
    <name type="scientific">Qipengyuania qiaonensis</name>
    <dbReference type="NCBI Taxonomy" id="2867240"/>
    <lineage>
        <taxon>Bacteria</taxon>
        <taxon>Pseudomonadati</taxon>
        <taxon>Pseudomonadota</taxon>
        <taxon>Alphaproteobacteria</taxon>
        <taxon>Sphingomonadales</taxon>
        <taxon>Erythrobacteraceae</taxon>
        <taxon>Qipengyuania</taxon>
    </lineage>
</organism>
<feature type="domain" description="Bacteriophage phiJL001 Gp84 C-terminal" evidence="1">
    <location>
        <begin position="185"/>
        <end position="262"/>
    </location>
</feature>
<dbReference type="Pfam" id="PF09931">
    <property type="entry name" value="Phage_phiJL001_Gp84_N"/>
    <property type="match status" value="1"/>
</dbReference>
<name>A0ABS7J2B4_9SPHN</name>
<evidence type="ECO:0000259" key="1">
    <source>
        <dbReference type="Pfam" id="PF09356"/>
    </source>
</evidence>
<dbReference type="RefSeq" id="WP_221555425.1">
    <property type="nucleotide sequence ID" value="NZ_JAIGNO010000002.1"/>
</dbReference>
<keyword evidence="3" id="KW-1185">Reference proteome</keyword>
<dbReference type="InterPro" id="IPR011928">
    <property type="entry name" value="Phage_phiJL001_Gp84"/>
</dbReference>
<evidence type="ECO:0000313" key="2">
    <source>
        <dbReference type="EMBL" id="MBX7481464.1"/>
    </source>
</evidence>
<accession>A0ABS7J2B4</accession>
<sequence length="271" mass="28691">MSRVFFAAELDTAATWWRIYRRDGVTLGFTTHNRDLWFGGILHRAAPGMLPSAIRLTAGFEDDPGDVEGALSHASVTAADLASGRFDGARIASGVVDWDTLENALLYIGSIVGVGYEAAGFRAELASAKARLAHDPIPLTGPSCRARFCGPGCGLNPAAFDMRAEVTAIDSDAGTVSVATADASAYRYGTLRWLDGPAIGLAARIVATSGNVLTLAERIDVEWAAGLRVRLREGCDKTVATCAARFGNAVNFQGEPFLPGNDMLAQYPVPR</sequence>
<evidence type="ECO:0000313" key="3">
    <source>
        <dbReference type="Proteomes" id="UP000755104"/>
    </source>
</evidence>
<gene>
    <name evidence="2" type="ORF">K3174_02910</name>
</gene>
<dbReference type="Pfam" id="PF09356">
    <property type="entry name" value="Phage_BR0599"/>
    <property type="match status" value="1"/>
</dbReference>
<dbReference type="NCBIfam" id="TIGR02218">
    <property type="entry name" value="phg_TIGR02218"/>
    <property type="match status" value="1"/>
</dbReference>
<dbReference type="InterPro" id="IPR018964">
    <property type="entry name" value="Phage_phiJL001_Gp84_C"/>
</dbReference>
<reference evidence="2 3" key="1">
    <citation type="submission" date="2021-08" db="EMBL/GenBank/DDBJ databases">
        <title>Comparative Genomics Analysis of the Genus Qipengyuania Reveals Extensive Genetic Diversity and Metabolic Versatility, Including the Description of Fifteen Novel Species.</title>
        <authorList>
            <person name="Liu Y."/>
        </authorList>
    </citation>
    <scope>NUCLEOTIDE SEQUENCE [LARGE SCALE GENOMIC DNA]</scope>
    <source>
        <strain evidence="2 3">6D47A</strain>
    </source>
</reference>
<comment type="caution">
    <text evidence="2">The sequence shown here is derived from an EMBL/GenBank/DDBJ whole genome shotgun (WGS) entry which is preliminary data.</text>
</comment>